<gene>
    <name evidence="2" type="ORF">C0Z19_10040</name>
</gene>
<comment type="caution">
    <text evidence="2">The sequence shown here is derived from an EMBL/GenBank/DDBJ whole genome shotgun (WGS) entry which is preliminary data.</text>
</comment>
<organism evidence="2 3">
    <name type="scientific">Trinickia soli</name>
    <dbReference type="NCBI Taxonomy" id="380675"/>
    <lineage>
        <taxon>Bacteria</taxon>
        <taxon>Pseudomonadati</taxon>
        <taxon>Pseudomonadota</taxon>
        <taxon>Betaproteobacteria</taxon>
        <taxon>Burkholderiales</taxon>
        <taxon>Burkholderiaceae</taxon>
        <taxon>Trinickia</taxon>
    </lineage>
</organism>
<sequence length="620" mass="70417">MSKYLSLAQIRDSMGRLGRFHIFFATTFLVLKRNEAPVGQTMRLSLDAENREHLKRYFRLHPKSDYFFTPFQTRKNEGRWREPKYPSTSLQAINTQGFAGALLHIKNEKDWGWETGYLAFLASKLPKGQKLPLVDLAIWFERETRWDDDVTRADIARKFVGDFHLSDAELSTLFDATDLSSLTEEAAFESTPAKWDRIIEDFGIPVDVPREGGAILQFLEFSGIGPTKKLTFIPASRLNVITGDNGLGKTFLLDVAWWALTQEWAEEMIVPLEPVATPPQIKFSVATTADEKPAVTEFDAKGYRWKLLSPLSTVSGLVVYARVDGSFAVWDPANPQLVSKDACASFTREAVWNGGDGIEGLLRDWIRWQTRENEFPVFETFQKVIQRTKPPDIGELRVGSPTRVRGGSKEIPTLVHPYGRVPITYESAGIRRILTLAYLIVWAWEEHKLRAKDAGRREERQMVILLDEAEAHLHPKWQRVLLRALLGIAQDLHEELRIQYLIATHSPMVLASAESVWDEEIDRLFHLKLNANGKVSFEGVPFELRGTADSWLKSPSFDNLHPGSEAAEIAIRQAKNLISTPSPDVREIEVVTNHLADHIAADDPFWLRWIVFATEHGVKI</sequence>
<dbReference type="InterPro" id="IPR041685">
    <property type="entry name" value="AAA_GajA/Old/RecF-like"/>
</dbReference>
<keyword evidence="3" id="KW-1185">Reference proteome</keyword>
<proteinExistence type="predicted"/>
<dbReference type="EMBL" id="PNYB01000007">
    <property type="protein sequence ID" value="PMS25283.1"/>
    <property type="molecule type" value="Genomic_DNA"/>
</dbReference>
<name>A0A2N7W7A4_9BURK</name>
<dbReference type="SUPFAM" id="SSF52540">
    <property type="entry name" value="P-loop containing nucleoside triphosphate hydrolases"/>
    <property type="match status" value="1"/>
</dbReference>
<evidence type="ECO:0000313" key="2">
    <source>
        <dbReference type="EMBL" id="PMS25283.1"/>
    </source>
</evidence>
<dbReference type="AlphaFoldDB" id="A0A2N7W7A4"/>
<dbReference type="PANTHER" id="PTHR43581:SF4">
    <property type="entry name" value="ATP_GTP PHOSPHATASE"/>
    <property type="match status" value="1"/>
</dbReference>
<dbReference type="Proteomes" id="UP000235347">
    <property type="component" value="Unassembled WGS sequence"/>
</dbReference>
<evidence type="ECO:0000313" key="3">
    <source>
        <dbReference type="Proteomes" id="UP000235347"/>
    </source>
</evidence>
<dbReference type="PANTHER" id="PTHR43581">
    <property type="entry name" value="ATP/GTP PHOSPHATASE"/>
    <property type="match status" value="1"/>
</dbReference>
<reference evidence="2 3" key="1">
    <citation type="submission" date="2018-01" db="EMBL/GenBank/DDBJ databases">
        <title>Whole genome analyses suggest that Burkholderia sensu lato contains two further novel genera in the rhizoxinica-symbiotica group Mycetohabitans gen. nov., and Trinickia gen. nov.: implications for the evolution of diazotrophy and nodulation in the Burkholderiaceae.</title>
        <authorList>
            <person name="Estrada-de los Santos P."/>
            <person name="Palmer M."/>
            <person name="Chavez-Ramirez B."/>
            <person name="Beukes C."/>
            <person name="Steenkamp E.T."/>
            <person name="Hirsch A.M."/>
            <person name="Manyaka P."/>
            <person name="Maluk M."/>
            <person name="Lafos M."/>
            <person name="Crook M."/>
            <person name="Gross E."/>
            <person name="Simon M.F."/>
            <person name="Bueno dos Reis Junior F."/>
            <person name="Poole P.S."/>
            <person name="Venter S.N."/>
            <person name="James E.K."/>
        </authorList>
    </citation>
    <scope>NUCLEOTIDE SEQUENCE [LARGE SCALE GENOMIC DNA]</scope>
    <source>
        <strain evidence="2 3">GP25-8</strain>
    </source>
</reference>
<feature type="domain" description="Endonuclease GajA/Old nuclease/RecF-like AAA" evidence="1">
    <location>
        <begin position="420"/>
        <end position="508"/>
    </location>
</feature>
<dbReference type="InterPro" id="IPR027417">
    <property type="entry name" value="P-loop_NTPase"/>
</dbReference>
<evidence type="ECO:0000259" key="1">
    <source>
        <dbReference type="Pfam" id="PF13175"/>
    </source>
</evidence>
<dbReference type="Gene3D" id="3.40.50.300">
    <property type="entry name" value="P-loop containing nucleotide triphosphate hydrolases"/>
    <property type="match status" value="2"/>
</dbReference>
<dbReference type="Pfam" id="PF13175">
    <property type="entry name" value="AAA_15"/>
    <property type="match status" value="1"/>
</dbReference>
<protein>
    <recommendedName>
        <fullName evidence="1">Endonuclease GajA/Old nuclease/RecF-like AAA domain-containing protein</fullName>
    </recommendedName>
</protein>
<accession>A0A2N7W7A4</accession>
<dbReference type="InterPro" id="IPR051396">
    <property type="entry name" value="Bact_Antivir_Def_Nuclease"/>
</dbReference>